<reference evidence="3" key="1">
    <citation type="submission" date="2021-03" db="EMBL/GenBank/DDBJ databases">
        <title>Fibrella sp. HMF5335 genome sequencing and assembly.</title>
        <authorList>
            <person name="Kang H."/>
            <person name="Kim H."/>
            <person name="Bae S."/>
            <person name="Joh K."/>
        </authorList>
    </citation>
    <scope>NUCLEOTIDE SEQUENCE</scope>
    <source>
        <strain evidence="3">HMF5335</strain>
    </source>
</reference>
<feature type="transmembrane region" description="Helical" evidence="1">
    <location>
        <begin position="208"/>
        <end position="228"/>
    </location>
</feature>
<evidence type="ECO:0000313" key="4">
    <source>
        <dbReference type="Proteomes" id="UP000664034"/>
    </source>
</evidence>
<gene>
    <name evidence="3" type="ORF">J2I47_01815</name>
</gene>
<protein>
    <recommendedName>
        <fullName evidence="5">DUF5683 domain-containing protein</fullName>
    </recommendedName>
</protein>
<keyword evidence="1" id="KW-0472">Membrane</keyword>
<dbReference type="Proteomes" id="UP000664034">
    <property type="component" value="Unassembled WGS sequence"/>
</dbReference>
<feature type="chain" id="PRO_5038109884" description="DUF5683 domain-containing protein" evidence="2">
    <location>
        <begin position="27"/>
        <end position="272"/>
    </location>
</feature>
<organism evidence="3 4">
    <name type="scientific">Fibrella rubiginis</name>
    <dbReference type="NCBI Taxonomy" id="2817060"/>
    <lineage>
        <taxon>Bacteria</taxon>
        <taxon>Pseudomonadati</taxon>
        <taxon>Bacteroidota</taxon>
        <taxon>Cytophagia</taxon>
        <taxon>Cytophagales</taxon>
        <taxon>Spirosomataceae</taxon>
        <taxon>Fibrella</taxon>
    </lineage>
</organism>
<feature type="signal peptide" evidence="2">
    <location>
        <begin position="1"/>
        <end position="26"/>
    </location>
</feature>
<accession>A0A939K4D3</accession>
<keyword evidence="4" id="KW-1185">Reference proteome</keyword>
<keyword evidence="2" id="KW-0732">Signal</keyword>
<sequence>MNQSGFFAICLATLLATCLFSPPVASQPVTKGAVLVSNVRVDLDTNRVKVLYDATGMTPHDSVYIQVESRERGLLHAVTVTGDVGTEVLSGRNKTIYWDYRLDGIHLDDAIRVTVLVKQPGQLVSKEQVTVGGGPTNALLSVLAPGVGTIFVQPNRKIGLRPLLTGAYVGLWIYGLARKSQSTDRYDLYTRQLNWADYTEANQLHHQYLVASWAAVALLLTDVTYTFLRGRKNEQLKRAARQRVGVRYSLPRSLLAVGGVGTTPTIGIRVSF</sequence>
<evidence type="ECO:0008006" key="5">
    <source>
        <dbReference type="Google" id="ProtNLM"/>
    </source>
</evidence>
<keyword evidence="1" id="KW-1133">Transmembrane helix</keyword>
<dbReference type="RefSeq" id="WP_207362835.1">
    <property type="nucleotide sequence ID" value="NZ_JAFMYV010000001.1"/>
</dbReference>
<name>A0A939K4D3_9BACT</name>
<dbReference type="AlphaFoldDB" id="A0A939K4D3"/>
<dbReference type="EMBL" id="JAFMYV010000001">
    <property type="protein sequence ID" value="MBO0935275.1"/>
    <property type="molecule type" value="Genomic_DNA"/>
</dbReference>
<evidence type="ECO:0000256" key="1">
    <source>
        <dbReference type="SAM" id="Phobius"/>
    </source>
</evidence>
<evidence type="ECO:0000313" key="3">
    <source>
        <dbReference type="EMBL" id="MBO0935275.1"/>
    </source>
</evidence>
<comment type="caution">
    <text evidence="3">The sequence shown here is derived from an EMBL/GenBank/DDBJ whole genome shotgun (WGS) entry which is preliminary data.</text>
</comment>
<evidence type="ECO:0000256" key="2">
    <source>
        <dbReference type="SAM" id="SignalP"/>
    </source>
</evidence>
<proteinExistence type="predicted"/>
<keyword evidence="1" id="KW-0812">Transmembrane</keyword>